<sequence length="281" mass="30666">MIEEVRQLAQIENDEIRVREALRLMAELQEGVRETARIRRESIKRLRDQGHSMADVARLMGVSRARVAQLKDAGPAPERVFLGIESIRVAVPERPGGRRLVARADAATGQTVIRLAHQHGLKADLEYIPLGGEIDLNREGLVVVCGPETSPVTAAALRADPVLDFSQLGDGRWAITERETGVSHTSPTDDPVKPGNGDVAFLGRHPRPDGEGVFLHIAGVHAIGSLGAAHYLQGHLAELYDEVGMEPFSMVIASEHDPDTEEILSSRALTPPLRHRRDDQG</sequence>
<dbReference type="Proteomes" id="UP000468735">
    <property type="component" value="Unassembled WGS sequence"/>
</dbReference>
<comment type="caution">
    <text evidence="2">The sequence shown here is derived from an EMBL/GenBank/DDBJ whole genome shotgun (WGS) entry which is preliminary data.</text>
</comment>
<keyword evidence="3" id="KW-1185">Reference proteome</keyword>
<name>A0A6H9YWG8_9ACTN</name>
<dbReference type="EMBL" id="WBMT01000002">
    <property type="protein sequence ID" value="KAB2351597.1"/>
    <property type="molecule type" value="Genomic_DNA"/>
</dbReference>
<evidence type="ECO:0000313" key="2">
    <source>
        <dbReference type="EMBL" id="KAB2351597.1"/>
    </source>
</evidence>
<evidence type="ECO:0000313" key="3">
    <source>
        <dbReference type="Proteomes" id="UP000468735"/>
    </source>
</evidence>
<accession>A0A6H9YWG8</accession>
<gene>
    <name evidence="2" type="ORF">F8566_05065</name>
</gene>
<organism evidence="2 3">
    <name type="scientific">Actinomadura rudentiformis</name>
    <dbReference type="NCBI Taxonomy" id="359158"/>
    <lineage>
        <taxon>Bacteria</taxon>
        <taxon>Bacillati</taxon>
        <taxon>Actinomycetota</taxon>
        <taxon>Actinomycetes</taxon>
        <taxon>Streptosporangiales</taxon>
        <taxon>Thermomonosporaceae</taxon>
        <taxon>Actinomadura</taxon>
    </lineage>
</organism>
<proteinExistence type="predicted"/>
<dbReference type="RefSeq" id="WP_151558496.1">
    <property type="nucleotide sequence ID" value="NZ_WBMT01000002.1"/>
</dbReference>
<dbReference type="AlphaFoldDB" id="A0A6H9YWG8"/>
<dbReference type="OrthoDB" id="3681249at2"/>
<evidence type="ECO:0000256" key="1">
    <source>
        <dbReference type="SAM" id="MobiDB-lite"/>
    </source>
</evidence>
<protein>
    <submittedName>
        <fullName evidence="2">Sigma-70 family RNA polymerase sigma factor</fullName>
    </submittedName>
</protein>
<feature type="region of interest" description="Disordered" evidence="1">
    <location>
        <begin position="257"/>
        <end position="281"/>
    </location>
</feature>
<reference evidence="2 3" key="1">
    <citation type="submission" date="2019-09" db="EMBL/GenBank/DDBJ databases">
        <title>Actinomadura physcomitrii sp. nov., a novel actinomycete isolated from moss [Physcomitrium sphaericum (Ludw) Fuernr].</title>
        <authorList>
            <person name="Zhuang X."/>
            <person name="Liu C."/>
        </authorList>
    </citation>
    <scope>NUCLEOTIDE SEQUENCE [LARGE SCALE GENOMIC DNA]</scope>
    <source>
        <strain evidence="2 3">HMC1</strain>
    </source>
</reference>